<dbReference type="RefSeq" id="WP_377786889.1">
    <property type="nucleotide sequence ID" value="NZ_JBHUOC010000001.1"/>
</dbReference>
<keyword evidence="4" id="KW-0808">Transferase</keyword>
<dbReference type="PANTHER" id="PTHR14084:SF0">
    <property type="entry name" value="KYNURENINASE"/>
    <property type="match status" value="1"/>
</dbReference>
<accession>A0ABT8D7K7</accession>
<dbReference type="PANTHER" id="PTHR14084">
    <property type="entry name" value="KYNURENINASE"/>
    <property type="match status" value="1"/>
</dbReference>
<dbReference type="EMBL" id="JAUFRC010000001">
    <property type="protein sequence ID" value="MDN3712470.1"/>
    <property type="molecule type" value="Genomic_DNA"/>
</dbReference>
<gene>
    <name evidence="4" type="ORF">QWZ10_13210</name>
</gene>
<dbReference type="Proteomes" id="UP001243846">
    <property type="component" value="Unassembled WGS sequence"/>
</dbReference>
<dbReference type="GO" id="GO:0008483">
    <property type="term" value="F:transaminase activity"/>
    <property type="evidence" value="ECO:0007669"/>
    <property type="project" value="UniProtKB-KW"/>
</dbReference>
<protein>
    <submittedName>
        <fullName evidence="4">Aminotransferase class V-fold PLP-dependent enzyme</fullName>
    </submittedName>
</protein>
<reference evidence="5" key="1">
    <citation type="journal article" date="2019" name="Int. J. Syst. Evol. Microbiol.">
        <title>The Global Catalogue of Microorganisms (GCM) 10K type strain sequencing project: providing services to taxonomists for standard genome sequencing and annotation.</title>
        <authorList>
            <consortium name="The Broad Institute Genomics Platform"/>
            <consortium name="The Broad Institute Genome Sequencing Center for Infectious Disease"/>
            <person name="Wu L."/>
            <person name="Ma J."/>
        </authorList>
    </citation>
    <scope>NUCLEOTIDE SEQUENCE [LARGE SCALE GENOMIC DNA]</scope>
    <source>
        <strain evidence="5">CECT 8482</strain>
    </source>
</reference>
<dbReference type="Pfam" id="PF22580">
    <property type="entry name" value="KYNU_C"/>
    <property type="match status" value="1"/>
</dbReference>
<evidence type="ECO:0000256" key="2">
    <source>
        <dbReference type="ARBA" id="ARBA00022801"/>
    </source>
</evidence>
<keyword evidence="1" id="KW-0662">Pyridine nucleotide biosynthesis</keyword>
<evidence type="ECO:0000313" key="5">
    <source>
        <dbReference type="Proteomes" id="UP001243846"/>
    </source>
</evidence>
<keyword evidence="5" id="KW-1185">Reference proteome</keyword>
<dbReference type="Gene3D" id="3.40.640.10">
    <property type="entry name" value="Type I PLP-dependent aspartate aminotransferase-like (Major domain)"/>
    <property type="match status" value="1"/>
</dbReference>
<dbReference type="Gene3D" id="3.90.1150.10">
    <property type="entry name" value="Aspartate Aminotransferase, domain 1"/>
    <property type="match status" value="1"/>
</dbReference>
<comment type="caution">
    <text evidence="4">The sequence shown here is derived from an EMBL/GenBank/DDBJ whole genome shotgun (WGS) entry which is preliminary data.</text>
</comment>
<sequence>MTEFPSTRAAFLIPPGQCYLDGATFGLMPKNAPEQVQAAMVQLWSGAANHLRCDTVWHALPDRISARIARLIGGAPSEVLIGETLSIQVFQALSSALSLCSGAPRRIILTDNSIAQSDLHVLQAHARTLGCSLRVVEPEQICYALGEDVAVLLMAEVDRRTGKRRDLPCLTRLAHDAGALTVWDLSHSVGASPIDLTSACADFAVGGTHKYLNGGPGAPAFIWVAPRFAERITPALQGGMGRHGSCGPPEHQDRDKGIERLRIGATSLLGLVALDTAMAVWEEVEPATLFRAGGALTGALIEGVARHCPELMIATPREAGRRGAHVSLNHPSAAAIAQALAAENIIVGLCPPNILRIAFAPLYNNLAEVERVVDALARAVRANPPVRPETRAGPARTIGIGRPNVRPEAVSQGKAECICQKSCPWLSLLSLRLHRPWPRRLCPSNTSPLPKPF</sequence>
<dbReference type="InterPro" id="IPR015422">
    <property type="entry name" value="PyrdxlP-dep_Trfase_small"/>
</dbReference>
<name>A0ABT8D7K7_9RHOB</name>
<keyword evidence="2" id="KW-0378">Hydrolase</keyword>
<dbReference type="InterPro" id="IPR015421">
    <property type="entry name" value="PyrdxlP-dep_Trfase_major"/>
</dbReference>
<dbReference type="InterPro" id="IPR015424">
    <property type="entry name" value="PyrdxlP-dep_Trfase"/>
</dbReference>
<keyword evidence="3" id="KW-0663">Pyridoxal phosphate</keyword>
<evidence type="ECO:0000313" key="4">
    <source>
        <dbReference type="EMBL" id="MDN3712470.1"/>
    </source>
</evidence>
<keyword evidence="4" id="KW-0032">Aminotransferase</keyword>
<proteinExistence type="predicted"/>
<organism evidence="4 5">
    <name type="scientific">Paracoccus cavernae</name>
    <dbReference type="NCBI Taxonomy" id="1571207"/>
    <lineage>
        <taxon>Bacteria</taxon>
        <taxon>Pseudomonadati</taxon>
        <taxon>Pseudomonadota</taxon>
        <taxon>Alphaproteobacteria</taxon>
        <taxon>Rhodobacterales</taxon>
        <taxon>Paracoccaceae</taxon>
        <taxon>Paracoccus</taxon>
    </lineage>
</organism>
<dbReference type="SUPFAM" id="SSF53383">
    <property type="entry name" value="PLP-dependent transferases"/>
    <property type="match status" value="1"/>
</dbReference>
<evidence type="ECO:0000256" key="1">
    <source>
        <dbReference type="ARBA" id="ARBA00022642"/>
    </source>
</evidence>
<evidence type="ECO:0000256" key="3">
    <source>
        <dbReference type="ARBA" id="ARBA00022898"/>
    </source>
</evidence>
<dbReference type="InterPro" id="IPR010111">
    <property type="entry name" value="Kynureninase"/>
</dbReference>